<dbReference type="AlphaFoldDB" id="A0A9X1YAF6"/>
<feature type="domain" description="FAD-binding PCMH-type" evidence="1">
    <location>
        <begin position="1"/>
        <end position="174"/>
    </location>
</feature>
<dbReference type="Pfam" id="PF00941">
    <property type="entry name" value="FAD_binding_5"/>
    <property type="match status" value="1"/>
</dbReference>
<keyword evidence="3" id="KW-1185">Reference proteome</keyword>
<dbReference type="InterPro" id="IPR002346">
    <property type="entry name" value="Mopterin_DH_FAD-bd"/>
</dbReference>
<accession>A0A9X1YAF6</accession>
<dbReference type="InterPro" id="IPR036318">
    <property type="entry name" value="FAD-bd_PCMH-like_sf"/>
</dbReference>
<dbReference type="PANTHER" id="PTHR42659">
    <property type="entry name" value="XANTHINE DEHYDROGENASE SUBUNIT C-RELATED"/>
    <property type="match status" value="1"/>
</dbReference>
<dbReference type="InterPro" id="IPR051312">
    <property type="entry name" value="Diverse_Substr_Oxidored"/>
</dbReference>
<organism evidence="2 3">
    <name type="scientific">Roseomonas acroporae</name>
    <dbReference type="NCBI Taxonomy" id="2937791"/>
    <lineage>
        <taxon>Bacteria</taxon>
        <taxon>Pseudomonadati</taxon>
        <taxon>Pseudomonadota</taxon>
        <taxon>Alphaproteobacteria</taxon>
        <taxon>Acetobacterales</taxon>
        <taxon>Roseomonadaceae</taxon>
        <taxon>Roseomonas</taxon>
    </lineage>
</organism>
<name>A0A9X1YAF6_9PROT</name>
<dbReference type="InterPro" id="IPR016169">
    <property type="entry name" value="FAD-bd_PCMH_sub2"/>
</dbReference>
<dbReference type="InterPro" id="IPR016166">
    <property type="entry name" value="FAD-bd_PCMH"/>
</dbReference>
<dbReference type="GO" id="GO:0016491">
    <property type="term" value="F:oxidoreductase activity"/>
    <property type="evidence" value="ECO:0007669"/>
    <property type="project" value="InterPro"/>
</dbReference>
<protein>
    <submittedName>
        <fullName evidence="2">FAD binding domain-containing protein</fullName>
    </submittedName>
</protein>
<reference evidence="2" key="1">
    <citation type="submission" date="2022-04" db="EMBL/GenBank/DDBJ databases">
        <title>Roseomonas acroporae sp. nov., isolated from coral Acropora digitifera.</title>
        <authorList>
            <person name="Sun H."/>
        </authorList>
    </citation>
    <scope>NUCLEOTIDE SEQUENCE</scope>
    <source>
        <strain evidence="2">NAR14</strain>
    </source>
</reference>
<dbReference type="EMBL" id="JALPRX010000106">
    <property type="protein sequence ID" value="MCK8787129.1"/>
    <property type="molecule type" value="Genomic_DNA"/>
</dbReference>
<dbReference type="GO" id="GO:0071949">
    <property type="term" value="F:FAD binding"/>
    <property type="evidence" value="ECO:0007669"/>
    <property type="project" value="InterPro"/>
</dbReference>
<comment type="caution">
    <text evidence="2">The sequence shown here is derived from an EMBL/GenBank/DDBJ whole genome shotgun (WGS) entry which is preliminary data.</text>
</comment>
<evidence type="ECO:0000259" key="1">
    <source>
        <dbReference type="PROSITE" id="PS51387"/>
    </source>
</evidence>
<dbReference type="PANTHER" id="PTHR42659:SF9">
    <property type="entry name" value="XANTHINE DEHYDROGENASE FAD-BINDING SUBUNIT XDHB-RELATED"/>
    <property type="match status" value="1"/>
</dbReference>
<gene>
    <name evidence="2" type="ORF">M0638_22400</name>
</gene>
<dbReference type="RefSeq" id="WP_248669184.1">
    <property type="nucleotide sequence ID" value="NZ_JALPRX010000106.1"/>
</dbReference>
<evidence type="ECO:0000313" key="3">
    <source>
        <dbReference type="Proteomes" id="UP001139516"/>
    </source>
</evidence>
<dbReference type="PROSITE" id="PS51387">
    <property type="entry name" value="FAD_PCMH"/>
    <property type="match status" value="1"/>
</dbReference>
<sequence length="271" mass="28528">MDLNTITEIGRPRARGDLAPWRDGDAWLAGGTWLFSEPQPGLTRLIDLAGLGWPPLETGPAGLRIAATCTLSRLAAAEFPPEWRAGPLFGACCEALLGSFKIRNAATVGGNLCMALPAGPMAALCVALDGVGVAWTPDGGERRIPMREFIHGPQRNALAPGELLRAVALPAAALRRRTALRKMSLTPLGRSAALLAGTLAADGAFGLTVTAATRRPVRLDFPAIPGEAALRAALAAAIPAALWYDDLHGAPAWREHLTHRLALEIREELAA</sequence>
<dbReference type="SUPFAM" id="SSF56176">
    <property type="entry name" value="FAD-binding/transporter-associated domain-like"/>
    <property type="match status" value="1"/>
</dbReference>
<dbReference type="Gene3D" id="3.30.465.10">
    <property type="match status" value="1"/>
</dbReference>
<evidence type="ECO:0000313" key="2">
    <source>
        <dbReference type="EMBL" id="MCK8787129.1"/>
    </source>
</evidence>
<dbReference type="Proteomes" id="UP001139516">
    <property type="component" value="Unassembled WGS sequence"/>
</dbReference>
<proteinExistence type="predicted"/>